<dbReference type="InterPro" id="IPR011009">
    <property type="entry name" value="Kinase-like_dom_sf"/>
</dbReference>
<name>A0A7C8PJJ4_ORBOL</name>
<proteinExistence type="predicted"/>
<dbReference type="GO" id="GO:0005524">
    <property type="term" value="F:ATP binding"/>
    <property type="evidence" value="ECO:0007669"/>
    <property type="project" value="InterPro"/>
</dbReference>
<dbReference type="EMBL" id="JAABOE010000175">
    <property type="protein sequence ID" value="KAF3159976.1"/>
    <property type="molecule type" value="Genomic_DNA"/>
</dbReference>
<evidence type="ECO:0000313" key="3">
    <source>
        <dbReference type="Proteomes" id="UP000479691"/>
    </source>
</evidence>
<sequence length="261" mass="30162">MLCSKMRSHMLMDDTEIIKKDKGDRFYSMIWIDGVIVTTFARIHEAFIVRVAGDCAVPLIGNVFTSPTGDVPTPEWQVAGKSILVGLIMEPAEFLNYNDYVTLEAKEGLKNEMINLLKRLHEKYEIIHGNVTPYSFMRWNGELRFIRFLGSRLFNEGVENYSGERNMYYLSPNNTHKEYPDNGYMKYDFPIDPIDDWYALALVVYELYAGYKPLTIEGRNLVDSLQNRKMPDLRPIEDEATRNWMLDIFQKGGALIDTATV</sequence>
<evidence type="ECO:0000313" key="2">
    <source>
        <dbReference type="EMBL" id="KAF3159976.1"/>
    </source>
</evidence>
<dbReference type="GO" id="GO:0004672">
    <property type="term" value="F:protein kinase activity"/>
    <property type="evidence" value="ECO:0007669"/>
    <property type="project" value="InterPro"/>
</dbReference>
<dbReference type="AlphaFoldDB" id="A0A7C8PJJ4"/>
<accession>A0A7C8PJJ4</accession>
<dbReference type="PROSITE" id="PS50011">
    <property type="entry name" value="PROTEIN_KINASE_DOM"/>
    <property type="match status" value="1"/>
</dbReference>
<feature type="domain" description="Protein kinase" evidence="1">
    <location>
        <begin position="1"/>
        <end position="261"/>
    </location>
</feature>
<reference evidence="2 3" key="1">
    <citation type="submission" date="2019-06" db="EMBL/GenBank/DDBJ databases">
        <authorList>
            <person name="Palmer J.M."/>
        </authorList>
    </citation>
    <scope>NUCLEOTIDE SEQUENCE [LARGE SCALE GENOMIC DNA]</scope>
    <source>
        <strain evidence="2 3">TWF788</strain>
    </source>
</reference>
<dbReference type="Gene3D" id="1.10.510.10">
    <property type="entry name" value="Transferase(Phosphotransferase) domain 1"/>
    <property type="match status" value="1"/>
</dbReference>
<dbReference type="SUPFAM" id="SSF56112">
    <property type="entry name" value="Protein kinase-like (PK-like)"/>
    <property type="match status" value="1"/>
</dbReference>
<protein>
    <recommendedName>
        <fullName evidence="1">Protein kinase domain-containing protein</fullName>
    </recommendedName>
</protein>
<comment type="caution">
    <text evidence="2">The sequence shown here is derived from an EMBL/GenBank/DDBJ whole genome shotgun (WGS) entry which is preliminary data.</text>
</comment>
<dbReference type="Proteomes" id="UP000479691">
    <property type="component" value="Unassembled WGS sequence"/>
</dbReference>
<dbReference type="InterPro" id="IPR000719">
    <property type="entry name" value="Prot_kinase_dom"/>
</dbReference>
<evidence type="ECO:0000259" key="1">
    <source>
        <dbReference type="PROSITE" id="PS50011"/>
    </source>
</evidence>
<organism evidence="2 3">
    <name type="scientific">Orbilia oligospora</name>
    <name type="common">Nematode-trapping fungus</name>
    <name type="synonym">Arthrobotrys oligospora</name>
    <dbReference type="NCBI Taxonomy" id="2813651"/>
    <lineage>
        <taxon>Eukaryota</taxon>
        <taxon>Fungi</taxon>
        <taxon>Dikarya</taxon>
        <taxon>Ascomycota</taxon>
        <taxon>Pezizomycotina</taxon>
        <taxon>Orbiliomycetes</taxon>
        <taxon>Orbiliales</taxon>
        <taxon>Orbiliaceae</taxon>
        <taxon>Orbilia</taxon>
    </lineage>
</organism>
<gene>
    <name evidence="2" type="ORF">TWF788_003437</name>
</gene>